<proteinExistence type="predicted"/>
<dbReference type="AlphaFoldDB" id="A0A162KMI1"/>
<dbReference type="EMBL" id="LPZR01000169">
    <property type="protein sequence ID" value="KYO51643.1"/>
    <property type="molecule type" value="Genomic_DNA"/>
</dbReference>
<sequence>MSISGIRAALAFLGAERRRADADAAAPEDYDGLRALAGADGYRFTVAELQDAFRIQMRARLLAMAGGAR</sequence>
<comment type="caution">
    <text evidence="1">The sequence shown here is derived from an EMBL/GenBank/DDBJ whole genome shotgun (WGS) entry which is preliminary data.</text>
</comment>
<organism evidence="1 2">
    <name type="scientific">Tistrella mobilis</name>
    <dbReference type="NCBI Taxonomy" id="171437"/>
    <lineage>
        <taxon>Bacteria</taxon>
        <taxon>Pseudomonadati</taxon>
        <taxon>Pseudomonadota</taxon>
        <taxon>Alphaproteobacteria</taxon>
        <taxon>Geminicoccales</taxon>
        <taxon>Geminicoccaceae</taxon>
        <taxon>Tistrella</taxon>
    </lineage>
</organism>
<reference evidence="1 2" key="1">
    <citation type="submission" date="2015-12" db="EMBL/GenBank/DDBJ databases">
        <title>Genome sequence of Tistrella mobilis MCCC 1A02139.</title>
        <authorList>
            <person name="Lu L."/>
            <person name="Lai Q."/>
            <person name="Shao Z."/>
            <person name="Qian P."/>
        </authorList>
    </citation>
    <scope>NUCLEOTIDE SEQUENCE [LARGE SCALE GENOMIC DNA]</scope>
    <source>
        <strain evidence="1 2">MCCC 1A02139</strain>
    </source>
</reference>
<name>A0A162KMI1_9PROT</name>
<evidence type="ECO:0008006" key="3">
    <source>
        <dbReference type="Google" id="ProtNLM"/>
    </source>
</evidence>
<evidence type="ECO:0000313" key="1">
    <source>
        <dbReference type="EMBL" id="KYO51643.1"/>
    </source>
</evidence>
<gene>
    <name evidence="1" type="ORF">AUP44_08210</name>
</gene>
<protein>
    <recommendedName>
        <fullName evidence="3">Nif11 domain-containing protein</fullName>
    </recommendedName>
</protein>
<dbReference type="GeneID" id="97242565"/>
<dbReference type="Proteomes" id="UP000075787">
    <property type="component" value="Unassembled WGS sequence"/>
</dbReference>
<accession>A0A162KMI1</accession>
<dbReference type="RefSeq" id="WP_062765857.1">
    <property type="nucleotide sequence ID" value="NZ_CP121045.1"/>
</dbReference>
<evidence type="ECO:0000313" key="2">
    <source>
        <dbReference type="Proteomes" id="UP000075787"/>
    </source>
</evidence>